<keyword evidence="1" id="KW-0547">Nucleotide-binding</keyword>
<evidence type="ECO:0000256" key="1">
    <source>
        <dbReference type="ARBA" id="ARBA00022741"/>
    </source>
</evidence>
<dbReference type="PANTHER" id="PTHR11070">
    <property type="entry name" value="UVRD / RECB / PCRA DNA HELICASE FAMILY MEMBER"/>
    <property type="match status" value="1"/>
</dbReference>
<keyword evidence="3" id="KW-0347">Helicase</keyword>
<feature type="domain" description="UvrD-like helicase C-terminal" evidence="5">
    <location>
        <begin position="16"/>
        <end position="86"/>
    </location>
</feature>
<keyword evidence="6" id="KW-0540">Nuclease</keyword>
<evidence type="ECO:0000256" key="4">
    <source>
        <dbReference type="ARBA" id="ARBA00022840"/>
    </source>
</evidence>
<dbReference type="InterPro" id="IPR014017">
    <property type="entry name" value="DNA_helicase_UvrD-like_C"/>
</dbReference>
<dbReference type="InterPro" id="IPR000212">
    <property type="entry name" value="DNA_helicase_UvrD/REP"/>
</dbReference>
<dbReference type="Proteomes" id="UP001215503">
    <property type="component" value="Unassembled WGS sequence"/>
</dbReference>
<accession>A0ABT5YMZ0</accession>
<keyword evidence="6" id="KW-0269">Exonuclease</keyword>
<sequence length="101" mass="11138">MPLKVEATFSATIEQASRDIPLILMHDAKGLEYRACAVMAVDEDVLPDPDRLEAVGDLADLEALQETERHLLYVACTRARDRLLISGVEPGSEFLDDLIGQ</sequence>
<dbReference type="GO" id="GO:0004527">
    <property type="term" value="F:exonuclease activity"/>
    <property type="evidence" value="ECO:0007669"/>
    <property type="project" value="UniProtKB-KW"/>
</dbReference>
<dbReference type="SUPFAM" id="SSF52540">
    <property type="entry name" value="P-loop containing nucleoside triphosphate hydrolases"/>
    <property type="match status" value="1"/>
</dbReference>
<reference evidence="6 7" key="1">
    <citation type="submission" date="2023-03" db="EMBL/GenBank/DDBJ databases">
        <title>Fodinicurvata sp. CAU 1616 isolated from sea sendiment.</title>
        <authorList>
            <person name="Kim W."/>
        </authorList>
    </citation>
    <scope>NUCLEOTIDE SEQUENCE [LARGE SCALE GENOMIC DNA]</scope>
    <source>
        <strain evidence="6 7">CAU 1616</strain>
    </source>
</reference>
<protein>
    <submittedName>
        <fullName evidence="6">3'-5' exonuclease</fullName>
    </submittedName>
</protein>
<dbReference type="Pfam" id="PF13361">
    <property type="entry name" value="UvrD_C"/>
    <property type="match status" value="1"/>
</dbReference>
<comment type="caution">
    <text evidence="6">The sequence shown here is derived from an EMBL/GenBank/DDBJ whole genome shotgun (WGS) entry which is preliminary data.</text>
</comment>
<keyword evidence="4" id="KW-0067">ATP-binding</keyword>
<organism evidence="6 7">
    <name type="scientific">Aquibaculum arenosum</name>
    <dbReference type="NCBI Taxonomy" id="3032591"/>
    <lineage>
        <taxon>Bacteria</taxon>
        <taxon>Pseudomonadati</taxon>
        <taxon>Pseudomonadota</taxon>
        <taxon>Alphaproteobacteria</taxon>
        <taxon>Rhodospirillales</taxon>
        <taxon>Rhodovibrionaceae</taxon>
        <taxon>Aquibaculum</taxon>
    </lineage>
</organism>
<dbReference type="EMBL" id="JARHUD010000005">
    <property type="protein sequence ID" value="MDF2096130.1"/>
    <property type="molecule type" value="Genomic_DNA"/>
</dbReference>
<proteinExistence type="predicted"/>
<dbReference type="RefSeq" id="WP_275822251.1">
    <property type="nucleotide sequence ID" value="NZ_JARHUD010000005.1"/>
</dbReference>
<gene>
    <name evidence="6" type="ORF">P2G67_09095</name>
</gene>
<evidence type="ECO:0000313" key="7">
    <source>
        <dbReference type="Proteomes" id="UP001215503"/>
    </source>
</evidence>
<evidence type="ECO:0000313" key="6">
    <source>
        <dbReference type="EMBL" id="MDF2096130.1"/>
    </source>
</evidence>
<keyword evidence="7" id="KW-1185">Reference proteome</keyword>
<evidence type="ECO:0000256" key="2">
    <source>
        <dbReference type="ARBA" id="ARBA00022801"/>
    </source>
</evidence>
<evidence type="ECO:0000259" key="5">
    <source>
        <dbReference type="Pfam" id="PF13361"/>
    </source>
</evidence>
<dbReference type="InterPro" id="IPR027417">
    <property type="entry name" value="P-loop_NTPase"/>
</dbReference>
<evidence type="ECO:0000256" key="3">
    <source>
        <dbReference type="ARBA" id="ARBA00022806"/>
    </source>
</evidence>
<name>A0ABT5YMZ0_9PROT</name>
<dbReference type="Gene3D" id="3.40.50.300">
    <property type="entry name" value="P-loop containing nucleotide triphosphate hydrolases"/>
    <property type="match status" value="1"/>
</dbReference>
<dbReference type="PANTHER" id="PTHR11070:SF45">
    <property type="entry name" value="DNA 3'-5' HELICASE"/>
    <property type="match status" value="1"/>
</dbReference>
<keyword evidence="2" id="KW-0378">Hydrolase</keyword>